<dbReference type="InterPro" id="IPR014710">
    <property type="entry name" value="RmlC-like_jellyroll"/>
</dbReference>
<comment type="caution">
    <text evidence="5">The sequence shown here is derived from an EMBL/GenBank/DDBJ whole genome shotgun (WGS) entry which is preliminary data.</text>
</comment>
<keyword evidence="2" id="KW-0238">DNA-binding</keyword>
<accession>A0A927C8K7</accession>
<dbReference type="RefSeq" id="WP_190925565.1">
    <property type="nucleotide sequence ID" value="NZ_JACXJA010000006.1"/>
</dbReference>
<dbReference type="InterPro" id="IPR037923">
    <property type="entry name" value="HTH-like"/>
</dbReference>
<dbReference type="InterPro" id="IPR003313">
    <property type="entry name" value="AraC-bd"/>
</dbReference>
<evidence type="ECO:0000313" key="6">
    <source>
        <dbReference type="Proteomes" id="UP000639396"/>
    </source>
</evidence>
<dbReference type="PROSITE" id="PS01124">
    <property type="entry name" value="HTH_ARAC_FAMILY_2"/>
    <property type="match status" value="1"/>
</dbReference>
<dbReference type="PANTHER" id="PTHR43280:SF28">
    <property type="entry name" value="HTH-TYPE TRANSCRIPTIONAL ACTIVATOR RHAS"/>
    <property type="match status" value="1"/>
</dbReference>
<evidence type="ECO:0000256" key="2">
    <source>
        <dbReference type="ARBA" id="ARBA00023125"/>
    </source>
</evidence>
<dbReference type="SMART" id="SM00342">
    <property type="entry name" value="HTH_ARAC"/>
    <property type="match status" value="1"/>
</dbReference>
<evidence type="ECO:0000256" key="3">
    <source>
        <dbReference type="ARBA" id="ARBA00023163"/>
    </source>
</evidence>
<dbReference type="EMBL" id="JACXJA010000006">
    <property type="protein sequence ID" value="MBD2861491.1"/>
    <property type="molecule type" value="Genomic_DNA"/>
</dbReference>
<dbReference type="SUPFAM" id="SSF46689">
    <property type="entry name" value="Homeodomain-like"/>
    <property type="match status" value="2"/>
</dbReference>
<evidence type="ECO:0000259" key="4">
    <source>
        <dbReference type="PROSITE" id="PS01124"/>
    </source>
</evidence>
<gene>
    <name evidence="5" type="ORF">IDH45_05745</name>
</gene>
<dbReference type="InterPro" id="IPR009057">
    <property type="entry name" value="Homeodomain-like_sf"/>
</dbReference>
<dbReference type="GO" id="GO:0043565">
    <property type="term" value="F:sequence-specific DNA binding"/>
    <property type="evidence" value="ECO:0007669"/>
    <property type="project" value="InterPro"/>
</dbReference>
<proteinExistence type="predicted"/>
<dbReference type="AlphaFoldDB" id="A0A927C8K7"/>
<keyword evidence="3" id="KW-0804">Transcription</keyword>
<sequence>MLALHSIYFDDVDTTWRKPLSSTEYCMLILVVRGRLLYRLNGEDIPLQKGDLLYIPAHTMREGLPINGETHQKYSVHFTPDEETLRLFPPLRSDSWFKAESQTLEYGKQRFHILAQQWLGKLAYYEPVCCGIAQELIALACRDYEATRYPHKKHAQVQTMLQYILEHYREPIRIEQLAAVVDRTPNYVTGIFKEITGQPPIDYLHQVRINAAKDLLLNSTMTIAEIADFLGYCDPSYFNRMYKRWTGSAPSSFLKLRLAGTRLKT</sequence>
<dbReference type="Proteomes" id="UP000639396">
    <property type="component" value="Unassembled WGS sequence"/>
</dbReference>
<organism evidence="5 6">
    <name type="scientific">Paenibacillus oceani</name>
    <dbReference type="NCBI Taxonomy" id="2772510"/>
    <lineage>
        <taxon>Bacteria</taxon>
        <taxon>Bacillati</taxon>
        <taxon>Bacillota</taxon>
        <taxon>Bacilli</taxon>
        <taxon>Bacillales</taxon>
        <taxon>Paenibacillaceae</taxon>
        <taxon>Paenibacillus</taxon>
    </lineage>
</organism>
<dbReference type="SUPFAM" id="SSF51215">
    <property type="entry name" value="Regulatory protein AraC"/>
    <property type="match status" value="1"/>
</dbReference>
<keyword evidence="1" id="KW-0805">Transcription regulation</keyword>
<dbReference type="Pfam" id="PF02311">
    <property type="entry name" value="AraC_binding"/>
    <property type="match status" value="1"/>
</dbReference>
<keyword evidence="6" id="KW-1185">Reference proteome</keyword>
<feature type="domain" description="HTH araC/xylS-type" evidence="4">
    <location>
        <begin position="158"/>
        <end position="256"/>
    </location>
</feature>
<protein>
    <submittedName>
        <fullName evidence="5">Helix-turn-helix transcriptional regulator</fullName>
    </submittedName>
</protein>
<dbReference type="Gene3D" id="1.10.10.60">
    <property type="entry name" value="Homeodomain-like"/>
    <property type="match status" value="2"/>
</dbReference>
<evidence type="ECO:0000256" key="1">
    <source>
        <dbReference type="ARBA" id="ARBA00023015"/>
    </source>
</evidence>
<evidence type="ECO:0000313" key="5">
    <source>
        <dbReference type="EMBL" id="MBD2861491.1"/>
    </source>
</evidence>
<reference evidence="5" key="1">
    <citation type="submission" date="2020-09" db="EMBL/GenBank/DDBJ databases">
        <title>A novel bacterium of genus Paenibacillus, isolated from South China Sea.</title>
        <authorList>
            <person name="Huang H."/>
            <person name="Mo K."/>
            <person name="Hu Y."/>
        </authorList>
    </citation>
    <scope>NUCLEOTIDE SEQUENCE</scope>
    <source>
        <strain evidence="5">IB182363</strain>
    </source>
</reference>
<dbReference type="GO" id="GO:0003700">
    <property type="term" value="F:DNA-binding transcription factor activity"/>
    <property type="evidence" value="ECO:0007669"/>
    <property type="project" value="InterPro"/>
</dbReference>
<dbReference type="InterPro" id="IPR018060">
    <property type="entry name" value="HTH_AraC"/>
</dbReference>
<dbReference type="Gene3D" id="2.60.120.10">
    <property type="entry name" value="Jelly Rolls"/>
    <property type="match status" value="1"/>
</dbReference>
<dbReference type="Pfam" id="PF12833">
    <property type="entry name" value="HTH_18"/>
    <property type="match status" value="1"/>
</dbReference>
<name>A0A927C8K7_9BACL</name>
<dbReference type="PANTHER" id="PTHR43280">
    <property type="entry name" value="ARAC-FAMILY TRANSCRIPTIONAL REGULATOR"/>
    <property type="match status" value="1"/>
</dbReference>